<name>A0A6M1LJ29_9PROT</name>
<dbReference type="PANTHER" id="PTHR18964:SF149">
    <property type="entry name" value="BIFUNCTIONAL UDP-N-ACETYLGLUCOSAMINE 2-EPIMERASE_N-ACETYLMANNOSAMINE KINASE"/>
    <property type="match status" value="1"/>
</dbReference>
<dbReference type="Proteomes" id="UP000475385">
    <property type="component" value="Unassembled WGS sequence"/>
</dbReference>
<comment type="caution">
    <text evidence="2">The sequence shown here is derived from an EMBL/GenBank/DDBJ whole genome shotgun (WGS) entry which is preliminary data.</text>
</comment>
<protein>
    <submittedName>
        <fullName evidence="2">ROK family protein</fullName>
    </submittedName>
</protein>
<dbReference type="InterPro" id="IPR043129">
    <property type="entry name" value="ATPase_NBD"/>
</dbReference>
<dbReference type="InterPro" id="IPR000600">
    <property type="entry name" value="ROK"/>
</dbReference>
<keyword evidence="3" id="KW-1185">Reference proteome</keyword>
<evidence type="ECO:0000313" key="3">
    <source>
        <dbReference type="Proteomes" id="UP000475385"/>
    </source>
</evidence>
<dbReference type="AlphaFoldDB" id="A0A6M1LJ29"/>
<dbReference type="RefSeq" id="WP_164694236.1">
    <property type="nucleotide sequence ID" value="NZ_JAAIKB010000003.1"/>
</dbReference>
<dbReference type="CDD" id="cd23763">
    <property type="entry name" value="ASKHA_ATPase_ROK"/>
    <property type="match status" value="1"/>
</dbReference>
<comment type="similarity">
    <text evidence="1">Belongs to the ROK (NagC/XylR) family.</text>
</comment>
<evidence type="ECO:0000313" key="2">
    <source>
        <dbReference type="EMBL" id="NGM20336.1"/>
    </source>
</evidence>
<dbReference type="Gene3D" id="3.30.420.40">
    <property type="match status" value="1"/>
</dbReference>
<dbReference type="EMBL" id="JAAIKB010000003">
    <property type="protein sequence ID" value="NGM20336.1"/>
    <property type="molecule type" value="Genomic_DNA"/>
</dbReference>
<organism evidence="2 3">
    <name type="scientific">Falsiroseomonas algicola</name>
    <dbReference type="NCBI Taxonomy" id="2716930"/>
    <lineage>
        <taxon>Bacteria</taxon>
        <taxon>Pseudomonadati</taxon>
        <taxon>Pseudomonadota</taxon>
        <taxon>Alphaproteobacteria</taxon>
        <taxon>Acetobacterales</taxon>
        <taxon>Roseomonadaceae</taxon>
        <taxon>Falsiroseomonas</taxon>
    </lineage>
</organism>
<dbReference type="SUPFAM" id="SSF53067">
    <property type="entry name" value="Actin-like ATPase domain"/>
    <property type="match status" value="1"/>
</dbReference>
<accession>A0A6M1LJ29</accession>
<evidence type="ECO:0000256" key="1">
    <source>
        <dbReference type="ARBA" id="ARBA00006479"/>
    </source>
</evidence>
<dbReference type="PANTHER" id="PTHR18964">
    <property type="entry name" value="ROK (REPRESSOR, ORF, KINASE) FAMILY"/>
    <property type="match status" value="1"/>
</dbReference>
<reference evidence="2 3" key="2">
    <citation type="submission" date="2020-03" db="EMBL/GenBank/DDBJ databases">
        <title>Roseomonas stagni sp. nov., isolated from pond water in Japan.</title>
        <authorList>
            <person name="Furuhata K."/>
            <person name="Miyamoto H."/>
            <person name="Goto K."/>
        </authorList>
    </citation>
    <scope>NUCLEOTIDE SEQUENCE [LARGE SCALE GENOMIC DNA]</scope>
    <source>
        <strain evidence="2 3">PeD5</strain>
    </source>
</reference>
<proteinExistence type="inferred from homology"/>
<sequence length="358" mass="38141">MPSTPKPAARHGATDLPRLRLDAYNAELQDPEGHGFLGDRASNRAFMEMLDDWRTRVTRGSGGEDPIEEALGEDRPTKAIDRAELDEMLDSAAEDPEAAGLVHSAIEDFAQDMAAVVRRFLRLPEWRDTQRIAVGGGFLEAKVGLMAIGRVGVLLRAGGEQVRVAPVLHHPDDAALCGAPHLAPPALLEGFDACLAVDIGGTNMRAGLVALGEAADLSGTEVLESERWKHAEEAPDRDEAVARLATMLDHMAEQAGVMGRRLAPFIGIGCPGVITPDGRIARGGQNLPGGNWEDEDFHLPEALLAALPRINGVPPAIIMHNDAVVQGLSQTSAMRDVERWGVLTIGTGLGNARFSNPG</sequence>
<reference evidence="2 3" key="1">
    <citation type="submission" date="2020-02" db="EMBL/GenBank/DDBJ databases">
        <authorList>
            <person name="Kim H.M."/>
            <person name="Jeon C.O."/>
        </authorList>
    </citation>
    <scope>NUCLEOTIDE SEQUENCE [LARGE SCALE GENOMIC DNA]</scope>
    <source>
        <strain evidence="2 3">PeD5</strain>
    </source>
</reference>
<gene>
    <name evidence="2" type="ORF">G3576_09945</name>
</gene>